<dbReference type="PANTHER" id="PTHR43722:SF1">
    <property type="entry name" value="PROLINE IMINOPEPTIDASE"/>
    <property type="match status" value="1"/>
</dbReference>
<feature type="domain" description="AB hydrolase-1" evidence="1">
    <location>
        <begin position="2"/>
        <end position="104"/>
    </location>
</feature>
<comment type="caution">
    <text evidence="2">The sequence shown here is derived from an EMBL/GenBank/DDBJ whole genome shotgun (WGS) entry which is preliminary data.</text>
</comment>
<name>A0ABV8DUC6_9NOCA</name>
<gene>
    <name evidence="2" type="ORF">ACFO0B_14835</name>
</gene>
<keyword evidence="2" id="KW-0378">Hydrolase</keyword>
<dbReference type="Gene3D" id="3.40.50.1820">
    <property type="entry name" value="alpha/beta hydrolase"/>
    <property type="match status" value="1"/>
</dbReference>
<dbReference type="InterPro" id="IPR005944">
    <property type="entry name" value="Pro_iminopeptidase"/>
</dbReference>
<evidence type="ECO:0000259" key="1">
    <source>
        <dbReference type="Pfam" id="PF00561"/>
    </source>
</evidence>
<dbReference type="SUPFAM" id="SSF53474">
    <property type="entry name" value="alpha/beta-Hydrolases"/>
    <property type="match status" value="1"/>
</dbReference>
<evidence type="ECO:0000313" key="3">
    <source>
        <dbReference type="Proteomes" id="UP001595696"/>
    </source>
</evidence>
<dbReference type="Proteomes" id="UP001595696">
    <property type="component" value="Unassembled WGS sequence"/>
</dbReference>
<keyword evidence="3" id="KW-1185">Reference proteome</keyword>
<organism evidence="2 3">
    <name type="scientific">Nocardia jiangsuensis</name>
    <dbReference type="NCBI Taxonomy" id="1691563"/>
    <lineage>
        <taxon>Bacteria</taxon>
        <taxon>Bacillati</taxon>
        <taxon>Actinomycetota</taxon>
        <taxon>Actinomycetes</taxon>
        <taxon>Mycobacteriales</taxon>
        <taxon>Nocardiaceae</taxon>
        <taxon>Nocardia</taxon>
    </lineage>
</organism>
<dbReference type="PANTHER" id="PTHR43722">
    <property type="entry name" value="PROLINE IMINOPEPTIDASE"/>
    <property type="match status" value="1"/>
</dbReference>
<protein>
    <submittedName>
        <fullName evidence="2">Alpha/beta fold hydrolase</fullName>
    </submittedName>
</protein>
<dbReference type="GO" id="GO:0016787">
    <property type="term" value="F:hydrolase activity"/>
    <property type="evidence" value="ECO:0007669"/>
    <property type="project" value="UniProtKB-KW"/>
</dbReference>
<dbReference type="InterPro" id="IPR000073">
    <property type="entry name" value="AB_hydrolase_1"/>
</dbReference>
<sequence length="209" mass="22955">MLSGGPGCVHYLADRRLAPSGMRTWCPEPRGVGRSGGGPHDLRQAVADLEAVRRAADIGKWVVLGHSWGSDLAVRYALDHPERVRAVVGVAGHGLHKDRTWKQAYEAGQHREADIEIVWEPTVHAALSASFVEWIHEPELFRRLADSPVPMTFVAAQHDIRPAWPLRQLAALVPRGSFEELPGVAHNFWATDPAIWAALATRLCAAAPR</sequence>
<dbReference type="InterPro" id="IPR029058">
    <property type="entry name" value="AB_hydrolase_fold"/>
</dbReference>
<evidence type="ECO:0000313" key="2">
    <source>
        <dbReference type="EMBL" id="MFC3963265.1"/>
    </source>
</evidence>
<reference evidence="3" key="1">
    <citation type="journal article" date="2019" name="Int. J. Syst. Evol. Microbiol.">
        <title>The Global Catalogue of Microorganisms (GCM) 10K type strain sequencing project: providing services to taxonomists for standard genome sequencing and annotation.</title>
        <authorList>
            <consortium name="The Broad Institute Genomics Platform"/>
            <consortium name="The Broad Institute Genome Sequencing Center for Infectious Disease"/>
            <person name="Wu L."/>
            <person name="Ma J."/>
        </authorList>
    </citation>
    <scope>NUCLEOTIDE SEQUENCE [LARGE SCALE GENOMIC DNA]</scope>
    <source>
        <strain evidence="3">CGMCC 4.7330</strain>
    </source>
</reference>
<proteinExistence type="predicted"/>
<dbReference type="RefSeq" id="WP_378613004.1">
    <property type="nucleotide sequence ID" value="NZ_JBHSAX010000014.1"/>
</dbReference>
<dbReference type="Pfam" id="PF00561">
    <property type="entry name" value="Abhydrolase_1"/>
    <property type="match status" value="1"/>
</dbReference>
<accession>A0ABV8DUC6</accession>
<dbReference type="EMBL" id="JBHSAX010000014">
    <property type="protein sequence ID" value="MFC3963265.1"/>
    <property type="molecule type" value="Genomic_DNA"/>
</dbReference>